<gene>
    <name evidence="2" type="ORF">FCN74_06690</name>
</gene>
<proteinExistence type="predicted"/>
<evidence type="ECO:0000313" key="3">
    <source>
        <dbReference type="Proteomes" id="UP000306552"/>
    </source>
</evidence>
<name>A0A4U5TRS6_9FLAO</name>
<keyword evidence="1" id="KW-0521">NADP</keyword>
<dbReference type="GO" id="GO:0008218">
    <property type="term" value="P:bioluminescence"/>
    <property type="evidence" value="ECO:0007669"/>
    <property type="project" value="InterPro"/>
</dbReference>
<keyword evidence="3" id="KW-1185">Reference proteome</keyword>
<protein>
    <submittedName>
        <fullName evidence="2">Acyl-CoA reductase</fullName>
    </submittedName>
</protein>
<dbReference type="Pfam" id="PF05893">
    <property type="entry name" value="LuxC"/>
    <property type="match status" value="1"/>
</dbReference>
<dbReference type="SUPFAM" id="SSF53720">
    <property type="entry name" value="ALDH-like"/>
    <property type="match status" value="1"/>
</dbReference>
<dbReference type="EMBL" id="SWMU01000002">
    <property type="protein sequence ID" value="TKS56712.1"/>
    <property type="molecule type" value="Genomic_DNA"/>
</dbReference>
<dbReference type="InterPro" id="IPR008670">
    <property type="entry name" value="CoA_reduct_LuxC"/>
</dbReference>
<accession>A0A4U5TRS6</accession>
<dbReference type="InterPro" id="IPR016161">
    <property type="entry name" value="Ald_DH/histidinol_DH"/>
</dbReference>
<reference evidence="2 3" key="1">
    <citation type="submission" date="2019-04" db="EMBL/GenBank/DDBJ databases">
        <title>Psychroflexus halotolerans sp. nov., isolated from a marine solar saltern.</title>
        <authorList>
            <person name="Feng X."/>
        </authorList>
    </citation>
    <scope>NUCLEOTIDE SEQUENCE [LARGE SCALE GENOMIC DNA]</scope>
    <source>
        <strain evidence="2 3">WDS2C27</strain>
    </source>
</reference>
<dbReference type="RefSeq" id="WP_138931814.1">
    <property type="nucleotide sequence ID" value="NZ_SWMU01000002.1"/>
</dbReference>
<dbReference type="GO" id="GO:0003995">
    <property type="term" value="F:acyl-CoA dehydrogenase activity"/>
    <property type="evidence" value="ECO:0007669"/>
    <property type="project" value="InterPro"/>
</dbReference>
<comment type="caution">
    <text evidence="2">The sequence shown here is derived from an EMBL/GenBank/DDBJ whole genome shotgun (WGS) entry which is preliminary data.</text>
</comment>
<dbReference type="OrthoDB" id="1522941at2"/>
<organism evidence="2 3">
    <name type="scientific">Mesohalobacter halotolerans</name>
    <dbReference type="NCBI Taxonomy" id="1883405"/>
    <lineage>
        <taxon>Bacteria</taxon>
        <taxon>Pseudomonadati</taxon>
        <taxon>Bacteroidota</taxon>
        <taxon>Flavobacteriia</taxon>
        <taxon>Flavobacteriales</taxon>
        <taxon>Flavobacteriaceae</taxon>
        <taxon>Mesohalobacter</taxon>
    </lineage>
</organism>
<evidence type="ECO:0000313" key="2">
    <source>
        <dbReference type="EMBL" id="TKS56712.1"/>
    </source>
</evidence>
<sequence length="350" mass="40480">MLTFEQRKAAFIDLGQHISNLIDQQLLISSKQNSKFEEILQIAQAENSWFTEENICYALAQWAESLKEPHLHKWLSKYNLEVNNTALNIGVVMAGNIPLVGFHDFLAILISGHHIIAKLSSNDKRLLPYLAEELIKIQPGFKSYIKFEDNQLKGYDAVIATGSNNTARYFEYYFRNKPHIIRKNRNGVAIVTGKENLEDFEKLGEDIFRFFGLGCRNVSKLFIPQNFDFDEFFKGISKFKSYIYHNKYANNYDYNKAVYLMSEISFLDNDFLILKEDTQFSTPIGVVNYEIYDSEDSLKASLEEHREEIQCIIGQHSLCKFDFGQAQHPNLTDYADGVDTIQFLQNFTTT</sequence>
<dbReference type="Proteomes" id="UP000306552">
    <property type="component" value="Unassembled WGS sequence"/>
</dbReference>
<evidence type="ECO:0000256" key="1">
    <source>
        <dbReference type="ARBA" id="ARBA00022857"/>
    </source>
</evidence>
<dbReference type="AlphaFoldDB" id="A0A4U5TRS6"/>